<dbReference type="EMBL" id="CAJNOE010001618">
    <property type="protein sequence ID" value="CAF1438220.1"/>
    <property type="molecule type" value="Genomic_DNA"/>
</dbReference>
<dbReference type="PANTHER" id="PTHR45641:SF19">
    <property type="entry name" value="NEPHROCYSTIN-3"/>
    <property type="match status" value="1"/>
</dbReference>
<dbReference type="Gene3D" id="1.25.40.10">
    <property type="entry name" value="Tetratricopeptide repeat domain"/>
    <property type="match status" value="5"/>
</dbReference>
<dbReference type="SUPFAM" id="SSF81901">
    <property type="entry name" value="HCP-like"/>
    <property type="match status" value="1"/>
</dbReference>
<evidence type="ECO:0000256" key="3">
    <source>
        <dbReference type="PROSITE-ProRule" id="PRU00339"/>
    </source>
</evidence>
<dbReference type="PROSITE" id="PS50293">
    <property type="entry name" value="TPR_REGION"/>
    <property type="match status" value="1"/>
</dbReference>
<evidence type="ECO:0000313" key="6">
    <source>
        <dbReference type="Proteomes" id="UP000663860"/>
    </source>
</evidence>
<organism evidence="4 6">
    <name type="scientific">Adineta steineri</name>
    <dbReference type="NCBI Taxonomy" id="433720"/>
    <lineage>
        <taxon>Eukaryota</taxon>
        <taxon>Metazoa</taxon>
        <taxon>Spiralia</taxon>
        <taxon>Gnathifera</taxon>
        <taxon>Rotifera</taxon>
        <taxon>Eurotatoria</taxon>
        <taxon>Bdelloidea</taxon>
        <taxon>Adinetida</taxon>
        <taxon>Adinetidae</taxon>
        <taxon>Adineta</taxon>
    </lineage>
</organism>
<feature type="repeat" description="TPR" evidence="3">
    <location>
        <begin position="655"/>
        <end position="688"/>
    </location>
</feature>
<dbReference type="SUPFAM" id="SSF56399">
    <property type="entry name" value="ADP-ribosylation"/>
    <property type="match status" value="1"/>
</dbReference>
<evidence type="ECO:0000313" key="5">
    <source>
        <dbReference type="EMBL" id="CAF3847589.1"/>
    </source>
</evidence>
<dbReference type="PROSITE" id="PS50005">
    <property type="entry name" value="TPR"/>
    <property type="match status" value="4"/>
</dbReference>
<dbReference type="Pfam" id="PF13432">
    <property type="entry name" value="TPR_16"/>
    <property type="match status" value="1"/>
</dbReference>
<dbReference type="EMBL" id="CAJOBB010001369">
    <property type="protein sequence ID" value="CAF3847589.1"/>
    <property type="molecule type" value="Genomic_DNA"/>
</dbReference>
<keyword evidence="2 3" id="KW-0802">TPR repeat</keyword>
<gene>
    <name evidence="4" type="ORF">IZO911_LOCUS41645</name>
    <name evidence="5" type="ORF">KXQ929_LOCUS19901</name>
</gene>
<dbReference type="Gene3D" id="3.90.176.10">
    <property type="entry name" value="Toxin ADP-ribosyltransferase, Chain A, domain 1"/>
    <property type="match status" value="1"/>
</dbReference>
<reference evidence="4" key="1">
    <citation type="submission" date="2021-02" db="EMBL/GenBank/DDBJ databases">
        <authorList>
            <person name="Nowell W R."/>
        </authorList>
    </citation>
    <scope>NUCLEOTIDE SEQUENCE</scope>
</reference>
<protein>
    <submittedName>
        <fullName evidence="4">Uncharacterized protein</fullName>
    </submittedName>
</protein>
<dbReference type="InterPro" id="IPR011990">
    <property type="entry name" value="TPR-like_helical_dom_sf"/>
</dbReference>
<dbReference type="PROSITE" id="PS51996">
    <property type="entry name" value="TR_MART"/>
    <property type="match status" value="1"/>
</dbReference>
<dbReference type="Pfam" id="PF13374">
    <property type="entry name" value="TPR_10"/>
    <property type="match status" value="1"/>
</dbReference>
<proteinExistence type="predicted"/>
<dbReference type="SMART" id="SM00028">
    <property type="entry name" value="TPR"/>
    <property type="match status" value="11"/>
</dbReference>
<dbReference type="Pfam" id="PF13181">
    <property type="entry name" value="TPR_8"/>
    <property type="match status" value="1"/>
</dbReference>
<dbReference type="InterPro" id="IPR019734">
    <property type="entry name" value="TPR_rpt"/>
</dbReference>
<evidence type="ECO:0000256" key="1">
    <source>
        <dbReference type="ARBA" id="ARBA00022737"/>
    </source>
</evidence>
<dbReference type="Proteomes" id="UP000663860">
    <property type="component" value="Unassembled WGS sequence"/>
</dbReference>
<dbReference type="AlphaFoldDB" id="A0A815NE27"/>
<sequence>MSSYTLVTLPNDAVVDAHRGDSEFVEIHLDKQYYVGDNLTLHQVISKDDKMTCIKGNYKLFWNPDQCIDFVTSIERRKIFISLTDDFSYLLPLIHDIPQIVYIYIYSESPEQITYSNTNCPKLRAIVNSNLAEADKQLLNDIDIFQRDLLSVSVNNLTQRKHKLLIQEPLILEEAFIIWIDNNNDADNADKSLITNVIQHLDVCFDIQHCVDIIKSLSLKNKQIFLISSHPDIETLLKEVADLLNVISVYIFDREERLPLVINNTMTKLRGKYSDLKSLSIQLSHDYKSLLNTSPLPISIFHRESNQKTVRDLSKESARFLWLQLLIDILLRTPSNDQAKEEMLDECRIFYQDDNTELRKIEEFAKTYKSTEAIKYYTGDSFLYRLFNQAFRTENIDFIFLFRFFLIDIYNHLQGLYSEQFLTSANYADNTIVVYRGQSMKLTEFDQIKNSIGRLISIGTFFSTTKNHQLAVIYSESQGQNGNLELLSVVFEIEVNLTYKMTKRPFASVEHISKFPDEEEILFSVGSTFRILDVHDRRADDGYWLVQMIMVQDDDDKDLNELRSQLDKQYSQYGNLCDLGCALIGMCDYDRAERYFQMLLEYTSESNPSFGIIHNSLGIISVNRGDYQKALEYQELALDFFTKRNSMNNNRHHIANTNVHIGAAYRSLGQLDLALEYFFKAANMQSPEESLAFTYNEIALTYRDKAENHLALEYFLKALDIEKNVLKLPKYHPKLATAYNNIGEIYTHLGDGNNASNYLQQALEIRLKGSVSTHNDLAATYNNLGSAYLKEKEFQKALEMFNKALDIDTSTFHADHVSLAGLHSEIADVHLNLNDLTQALYHGEKALRIILGSQSKDNQLLLAKFQYNLGIIQYKLGNSQKALKMAEKAFSTISTCSTEDQRTAAYIDDLFSKIYEKDGDITKALEYSEKAIKNAKIWAMRNRTFEIEYFLYQLDSLKNKVSVKDNQNLMSVTATKAWLDRTNIQHDIIPELEDELRQTLENNIKQRLEVLGTLISMYSRQKNYSMAMKYLDQAQTIYTKHQVSDLITKEELEYAMAVVYYNAALHYHRQQDWNMCLNMLTKSLDLALRQNEEHTILPEIYYSIASTYAHRRELDKSMHYYELTISTGRKRYPDDHPDMQRYCFQFESFKNAVSKAYSKGYLNQ</sequence>
<feature type="repeat" description="TPR" evidence="3">
    <location>
        <begin position="778"/>
        <end position="811"/>
    </location>
</feature>
<feature type="repeat" description="TPR" evidence="3">
    <location>
        <begin position="736"/>
        <end position="769"/>
    </location>
</feature>
<dbReference type="Proteomes" id="UP000663868">
    <property type="component" value="Unassembled WGS sequence"/>
</dbReference>
<name>A0A815NE27_9BILA</name>
<feature type="repeat" description="TPR" evidence="3">
    <location>
        <begin position="692"/>
        <end position="725"/>
    </location>
</feature>
<evidence type="ECO:0000313" key="4">
    <source>
        <dbReference type="EMBL" id="CAF1438220.1"/>
    </source>
</evidence>
<keyword evidence="1" id="KW-0677">Repeat</keyword>
<dbReference type="Pfam" id="PF13424">
    <property type="entry name" value="TPR_12"/>
    <property type="match status" value="2"/>
</dbReference>
<evidence type="ECO:0000256" key="2">
    <source>
        <dbReference type="ARBA" id="ARBA00022803"/>
    </source>
</evidence>
<comment type="caution">
    <text evidence="4">The sequence shown here is derived from an EMBL/GenBank/DDBJ whole genome shotgun (WGS) entry which is preliminary data.</text>
</comment>
<dbReference type="SUPFAM" id="SSF48452">
    <property type="entry name" value="TPR-like"/>
    <property type="match status" value="2"/>
</dbReference>
<dbReference type="PANTHER" id="PTHR45641">
    <property type="entry name" value="TETRATRICOPEPTIDE REPEAT PROTEIN (AFU_ORTHOLOGUE AFUA_6G03870)"/>
    <property type="match status" value="1"/>
</dbReference>
<accession>A0A815NE27</accession>